<dbReference type="InterPro" id="IPR002125">
    <property type="entry name" value="CMP_dCMP_dom"/>
</dbReference>
<accession>A0AAN6ENI7</accession>
<dbReference type="SUPFAM" id="SSF53927">
    <property type="entry name" value="Cytidine deaminase-like"/>
    <property type="match status" value="1"/>
</dbReference>
<feature type="domain" description="CMP/dCMP-type deaminase" evidence="2">
    <location>
        <begin position="117"/>
        <end position="246"/>
    </location>
</feature>
<gene>
    <name evidence="3" type="ORF">HRR80_008377</name>
</gene>
<feature type="compositionally biased region" description="Polar residues" evidence="1">
    <location>
        <begin position="33"/>
        <end position="52"/>
    </location>
</feature>
<dbReference type="Pfam" id="PF00383">
    <property type="entry name" value="dCMP_cyt_deam_1"/>
    <property type="match status" value="1"/>
</dbReference>
<comment type="caution">
    <text evidence="3">The sequence shown here is derived from an EMBL/GenBank/DDBJ whole genome shotgun (WGS) entry which is preliminary data.</text>
</comment>
<dbReference type="Gene3D" id="3.40.140.10">
    <property type="entry name" value="Cytidine Deaminase, domain 2"/>
    <property type="match status" value="1"/>
</dbReference>
<reference evidence="3" key="1">
    <citation type="submission" date="2023-01" db="EMBL/GenBank/DDBJ databases">
        <title>Exophiala dermititidis isolated from Cystic Fibrosis Patient.</title>
        <authorList>
            <person name="Kurbessoian T."/>
            <person name="Crocker A."/>
            <person name="Murante D."/>
            <person name="Hogan D.A."/>
            <person name="Stajich J.E."/>
        </authorList>
    </citation>
    <scope>NUCLEOTIDE SEQUENCE</scope>
    <source>
        <strain evidence="3">Ex8</strain>
    </source>
</reference>
<feature type="compositionally biased region" description="Pro residues" evidence="1">
    <location>
        <begin position="70"/>
        <end position="83"/>
    </location>
</feature>
<evidence type="ECO:0000313" key="4">
    <source>
        <dbReference type="Proteomes" id="UP001161757"/>
    </source>
</evidence>
<feature type="compositionally biased region" description="Polar residues" evidence="1">
    <location>
        <begin position="305"/>
        <end position="314"/>
    </location>
</feature>
<sequence length="345" mass="37040">MSYQQFLQSTGLQPTAGKTTSSPGSIHRKPPSASGSPSIHSAVTRNAPLTSHSTKAPSFSSPTPSSTNSPAPPTRQPPPPPPSTTQQPSPATTTQQPSTPTPTAAQQLTQRTPLTKTQIENAIQTCLDLQTTATTIHSKRPFAALLLGPDNTTVLLTHFSISAVQRAETELARLASLQYSPTYLNTCTLVSTWEPCPMCIATIYYTNIGRVVYAASASKLEDLVVGDDKPLFMPCRDVLGSASGNSKRDIEIIGPLEGWDDKVVEASRSWWQQQQLLTGEDGANAQMASLRLREGSVNGSEKPASLSSTSMRQGTPVTWVGEDSVLSSIDDEGEYKAELDIDWMR</sequence>
<evidence type="ECO:0000256" key="1">
    <source>
        <dbReference type="SAM" id="MobiDB-lite"/>
    </source>
</evidence>
<dbReference type="PROSITE" id="PS51747">
    <property type="entry name" value="CYT_DCMP_DEAMINASES_2"/>
    <property type="match status" value="1"/>
</dbReference>
<dbReference type="InterPro" id="IPR016193">
    <property type="entry name" value="Cytidine_deaminase-like"/>
</dbReference>
<organism evidence="3 4">
    <name type="scientific">Exophiala dermatitidis</name>
    <name type="common">Black yeast-like fungus</name>
    <name type="synonym">Wangiella dermatitidis</name>
    <dbReference type="NCBI Taxonomy" id="5970"/>
    <lineage>
        <taxon>Eukaryota</taxon>
        <taxon>Fungi</taxon>
        <taxon>Dikarya</taxon>
        <taxon>Ascomycota</taxon>
        <taxon>Pezizomycotina</taxon>
        <taxon>Eurotiomycetes</taxon>
        <taxon>Chaetothyriomycetidae</taxon>
        <taxon>Chaetothyriales</taxon>
        <taxon>Herpotrichiellaceae</taxon>
        <taxon>Exophiala</taxon>
    </lineage>
</organism>
<dbReference type="GO" id="GO:0003824">
    <property type="term" value="F:catalytic activity"/>
    <property type="evidence" value="ECO:0007669"/>
    <property type="project" value="InterPro"/>
</dbReference>
<dbReference type="Proteomes" id="UP001161757">
    <property type="component" value="Unassembled WGS sequence"/>
</dbReference>
<feature type="compositionally biased region" description="Polar residues" evidence="1">
    <location>
        <begin position="1"/>
        <end position="24"/>
    </location>
</feature>
<evidence type="ECO:0000259" key="2">
    <source>
        <dbReference type="PROSITE" id="PS51747"/>
    </source>
</evidence>
<dbReference type="EMBL" id="JAJGCB010000024">
    <property type="protein sequence ID" value="KAJ8987476.1"/>
    <property type="molecule type" value="Genomic_DNA"/>
</dbReference>
<feature type="region of interest" description="Disordered" evidence="1">
    <location>
        <begin position="1"/>
        <end position="110"/>
    </location>
</feature>
<evidence type="ECO:0000313" key="3">
    <source>
        <dbReference type="EMBL" id="KAJ8987476.1"/>
    </source>
</evidence>
<protein>
    <recommendedName>
        <fullName evidence="2">CMP/dCMP-type deaminase domain-containing protein</fullName>
    </recommendedName>
</protein>
<feature type="compositionally biased region" description="Low complexity" evidence="1">
    <location>
        <begin position="53"/>
        <end position="69"/>
    </location>
</feature>
<name>A0AAN6ENI7_EXODE</name>
<feature type="region of interest" description="Disordered" evidence="1">
    <location>
        <begin position="294"/>
        <end position="314"/>
    </location>
</feature>
<feature type="compositionally biased region" description="Low complexity" evidence="1">
    <location>
        <begin position="84"/>
        <end position="110"/>
    </location>
</feature>
<proteinExistence type="predicted"/>
<dbReference type="AlphaFoldDB" id="A0AAN6ENI7"/>
<dbReference type="GO" id="GO:0006139">
    <property type="term" value="P:nucleobase-containing compound metabolic process"/>
    <property type="evidence" value="ECO:0007669"/>
    <property type="project" value="UniProtKB-ARBA"/>
</dbReference>
<dbReference type="CDD" id="cd01285">
    <property type="entry name" value="nucleoside_deaminase"/>
    <property type="match status" value="1"/>
</dbReference>